<dbReference type="GO" id="GO:0005778">
    <property type="term" value="C:peroxisomal membrane"/>
    <property type="evidence" value="ECO:0007669"/>
    <property type="project" value="TreeGrafter"/>
</dbReference>
<dbReference type="EMBL" id="CAIX01001144">
    <property type="protein sequence ID" value="CCI11511.1"/>
    <property type="molecule type" value="Genomic_DNA"/>
</dbReference>
<dbReference type="InterPro" id="IPR006708">
    <property type="entry name" value="Pex19"/>
</dbReference>
<dbReference type="Gene3D" id="1.20.120.900">
    <property type="entry name" value="Pex19, mPTS binding domain"/>
    <property type="match status" value="1"/>
</dbReference>
<proteinExistence type="predicted"/>
<dbReference type="PANTHER" id="PTHR12774">
    <property type="entry name" value="PEROXISOMAL BIOGENESIS FACTOR 19"/>
    <property type="match status" value="1"/>
</dbReference>
<dbReference type="PANTHER" id="PTHR12774:SF2">
    <property type="entry name" value="PEROXISOMAL BIOGENESIS FACTOR 19"/>
    <property type="match status" value="1"/>
</dbReference>
<dbReference type="AlphaFoldDB" id="A0A024FWY8"/>
<name>A0A024FWY8_9STRA</name>
<protein>
    <submittedName>
        <fullName evidence="1">Uncharacterized protein</fullName>
    </submittedName>
</protein>
<gene>
    <name evidence="1" type="ORF">BN9_130600</name>
</gene>
<organism evidence="1 2">
    <name type="scientific">Albugo candida</name>
    <dbReference type="NCBI Taxonomy" id="65357"/>
    <lineage>
        <taxon>Eukaryota</taxon>
        <taxon>Sar</taxon>
        <taxon>Stramenopiles</taxon>
        <taxon>Oomycota</taxon>
        <taxon>Peronosporomycetes</taxon>
        <taxon>Albuginales</taxon>
        <taxon>Albuginaceae</taxon>
        <taxon>Albugo</taxon>
    </lineage>
</organism>
<keyword evidence="2" id="KW-1185">Reference proteome</keyword>
<evidence type="ECO:0000313" key="1">
    <source>
        <dbReference type="EMBL" id="CCI11511.1"/>
    </source>
</evidence>
<dbReference type="InterPro" id="IPR038322">
    <property type="entry name" value="Pex19_C_sf"/>
</dbReference>
<accession>A0A024FWY8</accession>
<reference evidence="1 2" key="1">
    <citation type="submission" date="2012-05" db="EMBL/GenBank/DDBJ databases">
        <title>Recombination and specialization in a pathogen metapopulation.</title>
        <authorList>
            <person name="Gardiner A."/>
            <person name="Kemen E."/>
            <person name="Schultz-Larsen T."/>
            <person name="MacLean D."/>
            <person name="Van Oosterhout C."/>
            <person name="Jones J.D.G."/>
        </authorList>
    </citation>
    <scope>NUCLEOTIDE SEQUENCE [LARGE SCALE GENOMIC DNA]</scope>
    <source>
        <strain evidence="1 2">Ac Nc2</strain>
    </source>
</reference>
<sequence>MATEDDIDLDDLLDDALNDFEDEIETANAEKQLHITHEVFFATTISFTSLTVFESMQHDKKTQTKATSSNIQNVLERAYQEITETHDQDPTHDSVDKANKETLGGQARLDVESKVAETLKNMAKAAEEAGGLESTEMDHMGEEMMKEMLEGLGEMGVGDKDNFQSLVDNMMQQLLNKDVMYDPIKQICDKYPEWLAEKKSTISKEDYERYGKQYQHFQQIVAVYAEEPENYTKLSELMQEIQECGHPPAEIVKELAPGLQFDANGMPELPNVN</sequence>
<dbReference type="Pfam" id="PF04614">
    <property type="entry name" value="Pex19"/>
    <property type="match status" value="1"/>
</dbReference>
<dbReference type="GO" id="GO:0033328">
    <property type="term" value="F:peroxisome membrane targeting sequence binding"/>
    <property type="evidence" value="ECO:0007669"/>
    <property type="project" value="TreeGrafter"/>
</dbReference>
<dbReference type="GO" id="GO:0045046">
    <property type="term" value="P:protein import into peroxisome membrane"/>
    <property type="evidence" value="ECO:0007669"/>
    <property type="project" value="TreeGrafter"/>
</dbReference>
<evidence type="ECO:0000313" key="2">
    <source>
        <dbReference type="Proteomes" id="UP000053237"/>
    </source>
</evidence>
<dbReference type="Proteomes" id="UP000053237">
    <property type="component" value="Unassembled WGS sequence"/>
</dbReference>
<dbReference type="STRING" id="65357.A0A024FWY8"/>
<comment type="caution">
    <text evidence="1">The sequence shown here is derived from an EMBL/GenBank/DDBJ whole genome shotgun (WGS) entry which is preliminary data.</text>
</comment>
<dbReference type="OrthoDB" id="21292at2759"/>
<dbReference type="InParanoid" id="A0A024FWY8"/>